<organism evidence="11 12">
    <name type="scientific">Gnomoniopsis smithogilvyi</name>
    <dbReference type="NCBI Taxonomy" id="1191159"/>
    <lineage>
        <taxon>Eukaryota</taxon>
        <taxon>Fungi</taxon>
        <taxon>Dikarya</taxon>
        <taxon>Ascomycota</taxon>
        <taxon>Pezizomycotina</taxon>
        <taxon>Sordariomycetes</taxon>
        <taxon>Sordariomycetidae</taxon>
        <taxon>Diaporthales</taxon>
        <taxon>Gnomoniaceae</taxon>
        <taxon>Gnomoniopsis</taxon>
    </lineage>
</organism>
<dbReference type="PANTHER" id="PTHR43791:SF39">
    <property type="entry name" value="TRANSPORTER LIZ1_SEO1, PUTATIVE (AFU_ORTHOLOGUE AFUA_3G00980)-RELATED"/>
    <property type="match status" value="1"/>
</dbReference>
<evidence type="ECO:0000256" key="7">
    <source>
        <dbReference type="ARBA" id="ARBA00037968"/>
    </source>
</evidence>
<feature type="region of interest" description="Disordered" evidence="8">
    <location>
        <begin position="1"/>
        <end position="20"/>
    </location>
</feature>
<feature type="transmembrane region" description="Helical" evidence="9">
    <location>
        <begin position="433"/>
        <end position="455"/>
    </location>
</feature>
<dbReference type="GO" id="GO:0005886">
    <property type="term" value="C:plasma membrane"/>
    <property type="evidence" value="ECO:0007669"/>
    <property type="project" value="UniProtKB-SubCell"/>
</dbReference>
<dbReference type="InterPro" id="IPR036259">
    <property type="entry name" value="MFS_trans_sf"/>
</dbReference>
<name>A0A9W8YLZ3_9PEZI</name>
<dbReference type="OrthoDB" id="3639251at2759"/>
<dbReference type="Gene3D" id="1.20.1250.20">
    <property type="entry name" value="MFS general substrate transporter like domains"/>
    <property type="match status" value="2"/>
</dbReference>
<protein>
    <recommendedName>
        <fullName evidence="10">Major facilitator superfamily (MFS) profile domain-containing protein</fullName>
    </recommendedName>
</protein>
<feature type="transmembrane region" description="Helical" evidence="9">
    <location>
        <begin position="346"/>
        <end position="363"/>
    </location>
</feature>
<reference evidence="11" key="1">
    <citation type="submission" date="2022-10" db="EMBL/GenBank/DDBJ databases">
        <title>Tapping the CABI collections for fungal endophytes: first genome assemblies for Collariella, Neodidymelliopsis, Ascochyta clinopodiicola, Didymella pomorum, Didymosphaeria variabile, Neocosmospora piperis and Neocucurbitaria cava.</title>
        <authorList>
            <person name="Hill R."/>
        </authorList>
    </citation>
    <scope>NUCLEOTIDE SEQUENCE</scope>
    <source>
        <strain evidence="11">IMI 355082</strain>
    </source>
</reference>
<feature type="transmembrane region" description="Helical" evidence="9">
    <location>
        <begin position="241"/>
        <end position="261"/>
    </location>
</feature>
<dbReference type="FunFam" id="1.20.1250.20:FF:000065">
    <property type="entry name" value="Putative MFS pantothenate transporter"/>
    <property type="match status" value="1"/>
</dbReference>
<evidence type="ECO:0000259" key="10">
    <source>
        <dbReference type="PROSITE" id="PS50850"/>
    </source>
</evidence>
<gene>
    <name evidence="11" type="ORF">N0V93_008068</name>
</gene>
<feature type="transmembrane region" description="Helical" evidence="9">
    <location>
        <begin position="308"/>
        <end position="326"/>
    </location>
</feature>
<evidence type="ECO:0000256" key="4">
    <source>
        <dbReference type="ARBA" id="ARBA00022692"/>
    </source>
</evidence>
<dbReference type="AlphaFoldDB" id="A0A9W8YLZ3"/>
<dbReference type="PROSITE" id="PS50850">
    <property type="entry name" value="MFS"/>
    <property type="match status" value="1"/>
</dbReference>
<sequence>MTASANDPGSGSDNEKAVQVSAVHPNEKAHHDTLESDDAYSSSAITVQSTPKRTWRSYFWDTFDKSPAERHFLFKLDAVILTFASLGYFIKYLDQVNISNAYVSGMKEDMGFYGNQLNIMTTCWTVGYVIGEIPSNMLLTKIRPSIWIPACEVTWSVLTILMCKCTTPTQMYVLRFFIGLAESGFYPGIQYVIGSWYRKDELAKRSCIFHASSGLGSMFSGYLMAAVISLDGTDGYHGWQWLFIINTVISLPIALLGFVFFPDVPEICRAFYLSEEEIELGKKRMELEGRAQREPYTKAKFKKIFSSWHIYLLTLLYVLFNNGNAYGSQPVFAIWLKLKGYSTVHVNTYPGVQVITTYIYAWTSDSIFRGARWPGIVYSGTNNFVINVSMAIWAIPDGWKWACFILQGFGGGISGLIMAWAHEICSDDNEERALVIGTMNEMAYVFQAWLPNVIWLETDAPSFHKGFMTMIFVALALIATAFVVRHLDKKEQAKKRLERGSYEEAI</sequence>
<dbReference type="PANTHER" id="PTHR43791">
    <property type="entry name" value="PERMEASE-RELATED"/>
    <property type="match status" value="1"/>
</dbReference>
<dbReference type="Pfam" id="PF07690">
    <property type="entry name" value="MFS_1"/>
    <property type="match status" value="1"/>
</dbReference>
<feature type="transmembrane region" description="Helical" evidence="9">
    <location>
        <begin position="207"/>
        <end position="229"/>
    </location>
</feature>
<evidence type="ECO:0000256" key="5">
    <source>
        <dbReference type="ARBA" id="ARBA00022989"/>
    </source>
</evidence>
<dbReference type="EMBL" id="JAPEVB010000005">
    <property type="protein sequence ID" value="KAJ4387476.1"/>
    <property type="molecule type" value="Genomic_DNA"/>
</dbReference>
<keyword evidence="12" id="KW-1185">Reference proteome</keyword>
<keyword evidence="4 9" id="KW-0812">Transmembrane</keyword>
<comment type="subcellular location">
    <subcellularLocation>
        <location evidence="1">Cell membrane</location>
        <topology evidence="1">Multi-pass membrane protein</topology>
    </subcellularLocation>
</comment>
<evidence type="ECO:0000256" key="1">
    <source>
        <dbReference type="ARBA" id="ARBA00004651"/>
    </source>
</evidence>
<keyword evidence="2" id="KW-0813">Transport</keyword>
<feature type="transmembrane region" description="Helical" evidence="9">
    <location>
        <begin position="467"/>
        <end position="487"/>
    </location>
</feature>
<proteinExistence type="inferred from homology"/>
<evidence type="ECO:0000256" key="6">
    <source>
        <dbReference type="ARBA" id="ARBA00023136"/>
    </source>
</evidence>
<dbReference type="GO" id="GO:0022857">
    <property type="term" value="F:transmembrane transporter activity"/>
    <property type="evidence" value="ECO:0007669"/>
    <property type="project" value="InterPro"/>
</dbReference>
<evidence type="ECO:0000256" key="2">
    <source>
        <dbReference type="ARBA" id="ARBA00022448"/>
    </source>
</evidence>
<feature type="transmembrane region" description="Helical" evidence="9">
    <location>
        <begin position="401"/>
        <end position="421"/>
    </location>
</feature>
<evidence type="ECO:0000313" key="12">
    <source>
        <dbReference type="Proteomes" id="UP001140453"/>
    </source>
</evidence>
<evidence type="ECO:0000256" key="3">
    <source>
        <dbReference type="ARBA" id="ARBA00022475"/>
    </source>
</evidence>
<keyword evidence="5 9" id="KW-1133">Transmembrane helix</keyword>
<dbReference type="SUPFAM" id="SSF103473">
    <property type="entry name" value="MFS general substrate transporter"/>
    <property type="match status" value="1"/>
</dbReference>
<feature type="domain" description="Major facilitator superfamily (MFS) profile" evidence="10">
    <location>
        <begin position="80"/>
        <end position="491"/>
    </location>
</feature>
<comment type="similarity">
    <text evidence="7">Belongs to the major facilitator superfamily. Allantoate permease family.</text>
</comment>
<dbReference type="Proteomes" id="UP001140453">
    <property type="component" value="Unassembled WGS sequence"/>
</dbReference>
<evidence type="ECO:0000256" key="8">
    <source>
        <dbReference type="SAM" id="MobiDB-lite"/>
    </source>
</evidence>
<dbReference type="InterPro" id="IPR020846">
    <property type="entry name" value="MFS_dom"/>
</dbReference>
<comment type="caution">
    <text evidence="11">The sequence shown here is derived from an EMBL/GenBank/DDBJ whole genome shotgun (WGS) entry which is preliminary data.</text>
</comment>
<keyword evidence="6 9" id="KW-0472">Membrane</keyword>
<feature type="compositionally biased region" description="Polar residues" evidence="8">
    <location>
        <begin position="1"/>
        <end position="12"/>
    </location>
</feature>
<keyword evidence="3" id="KW-1003">Cell membrane</keyword>
<feature type="transmembrane region" description="Helical" evidence="9">
    <location>
        <begin position="375"/>
        <end position="395"/>
    </location>
</feature>
<dbReference type="InterPro" id="IPR011701">
    <property type="entry name" value="MFS"/>
</dbReference>
<dbReference type="FunFam" id="1.20.1250.20:FF:000386">
    <property type="entry name" value="MFS general substrate transporter"/>
    <property type="match status" value="1"/>
</dbReference>
<evidence type="ECO:0000313" key="11">
    <source>
        <dbReference type="EMBL" id="KAJ4387476.1"/>
    </source>
</evidence>
<evidence type="ECO:0000256" key="9">
    <source>
        <dbReference type="SAM" id="Phobius"/>
    </source>
</evidence>
<accession>A0A9W8YLZ3</accession>